<dbReference type="GO" id="GO:0003700">
    <property type="term" value="F:DNA-binding transcription factor activity"/>
    <property type="evidence" value="ECO:0007669"/>
    <property type="project" value="InterPro"/>
</dbReference>
<keyword evidence="1" id="KW-0805">Transcription regulation</keyword>
<dbReference type="GO" id="GO:0003677">
    <property type="term" value="F:DNA binding"/>
    <property type="evidence" value="ECO:0007669"/>
    <property type="project" value="UniProtKB-KW"/>
</dbReference>
<dbReference type="RefSeq" id="WP_149109183.1">
    <property type="nucleotide sequence ID" value="NZ_CP042425.1"/>
</dbReference>
<reference evidence="7" key="1">
    <citation type="submission" date="2019-08" db="EMBL/GenBank/DDBJ databases">
        <title>Limnoglobus roseus gen. nov., sp. nov., a novel freshwater planctomycete with a giant genome from the family Gemmataceae.</title>
        <authorList>
            <person name="Kulichevskaya I.S."/>
            <person name="Naumoff D.G."/>
            <person name="Miroshnikov K."/>
            <person name="Ivanova A."/>
            <person name="Philippov D.A."/>
            <person name="Hakobyan A."/>
            <person name="Rijpstra I.C."/>
            <person name="Sinninghe Damste J.S."/>
            <person name="Liesack W."/>
            <person name="Dedysh S.N."/>
        </authorList>
    </citation>
    <scope>NUCLEOTIDE SEQUENCE [LARGE SCALE GENOMIC DNA]</scope>
    <source>
        <strain evidence="7">PX52</strain>
    </source>
</reference>
<keyword evidence="7" id="KW-1185">Reference proteome</keyword>
<evidence type="ECO:0000313" key="6">
    <source>
        <dbReference type="EMBL" id="QEL14279.1"/>
    </source>
</evidence>
<evidence type="ECO:0000256" key="4">
    <source>
        <dbReference type="SAM" id="MobiDB-lite"/>
    </source>
</evidence>
<feature type="region of interest" description="Disordered" evidence="4">
    <location>
        <begin position="229"/>
        <end position="268"/>
    </location>
</feature>
<dbReference type="Proteomes" id="UP000324974">
    <property type="component" value="Chromosome"/>
</dbReference>
<feature type="compositionally biased region" description="Pro residues" evidence="4">
    <location>
        <begin position="230"/>
        <end position="245"/>
    </location>
</feature>
<dbReference type="EMBL" id="CP042425">
    <property type="protein sequence ID" value="QEL14279.1"/>
    <property type="molecule type" value="Genomic_DNA"/>
</dbReference>
<name>A0A5C1A571_9BACT</name>
<accession>A0A5C1A571</accession>
<evidence type="ECO:0000313" key="7">
    <source>
        <dbReference type="Proteomes" id="UP000324974"/>
    </source>
</evidence>
<feature type="domain" description="AP2/ERF" evidence="5">
    <location>
        <begin position="68"/>
        <end position="116"/>
    </location>
</feature>
<dbReference type="InterPro" id="IPR001471">
    <property type="entry name" value="AP2/ERF_dom"/>
</dbReference>
<dbReference type="KEGG" id="lrs:PX52LOC_01150"/>
<proteinExistence type="predicted"/>
<evidence type="ECO:0000256" key="2">
    <source>
        <dbReference type="ARBA" id="ARBA00023125"/>
    </source>
</evidence>
<protein>
    <recommendedName>
        <fullName evidence="5">AP2/ERF domain-containing protein</fullName>
    </recommendedName>
</protein>
<dbReference type="AlphaFoldDB" id="A0A5C1A571"/>
<keyword evidence="3" id="KW-0804">Transcription</keyword>
<evidence type="ECO:0000256" key="3">
    <source>
        <dbReference type="ARBA" id="ARBA00023163"/>
    </source>
</evidence>
<sequence length="268" mass="28250">MDARGNSVRAITSLRRRGRRRTVSAAALVANPPRGCAVAHRNFDALDVRRENLVVLSKRAARSHSPRPVRGVPGVSRAKAASVWVAHADDRRGRRRFLGTYPTLAAAQKAVAKAALAAGPPFVWAALEDPAVCGSKRLLADVGVLIQAAKASPGASLAERAWRLHRDAVLAAEAPKALPPWLLAATADPRISSSTRHLALLGGLIASWAGDPDALARRAWEMVVEGVPAYTPPPLRRATPTPTPTPTAKATATSNRSGSRTKSAPASK</sequence>
<evidence type="ECO:0000256" key="1">
    <source>
        <dbReference type="ARBA" id="ARBA00023015"/>
    </source>
</evidence>
<organism evidence="6 7">
    <name type="scientific">Limnoglobus roseus</name>
    <dbReference type="NCBI Taxonomy" id="2598579"/>
    <lineage>
        <taxon>Bacteria</taxon>
        <taxon>Pseudomonadati</taxon>
        <taxon>Planctomycetota</taxon>
        <taxon>Planctomycetia</taxon>
        <taxon>Gemmatales</taxon>
        <taxon>Gemmataceae</taxon>
        <taxon>Limnoglobus</taxon>
    </lineage>
</organism>
<keyword evidence="2" id="KW-0238">DNA-binding</keyword>
<evidence type="ECO:0000259" key="5">
    <source>
        <dbReference type="PROSITE" id="PS51032"/>
    </source>
</evidence>
<dbReference type="PROSITE" id="PS51032">
    <property type="entry name" value="AP2_ERF"/>
    <property type="match status" value="1"/>
</dbReference>
<feature type="compositionally biased region" description="Polar residues" evidence="4">
    <location>
        <begin position="254"/>
        <end position="268"/>
    </location>
</feature>
<gene>
    <name evidence="6" type="ORF">PX52LOC_01150</name>
</gene>